<reference evidence="1 2" key="1">
    <citation type="journal article" date="2015" name="Parasit. Vectors">
        <title>Draft genome of the scabies mite.</title>
        <authorList>
            <person name="Rider S.D.Jr."/>
            <person name="Morgan M.S."/>
            <person name="Arlian L.G."/>
        </authorList>
    </citation>
    <scope>NUCLEOTIDE SEQUENCE [LARGE SCALE GENOMIC DNA]</scope>
    <source>
        <strain evidence="1">Arlian Lab</strain>
    </source>
</reference>
<dbReference type="VEuPathDB" id="VectorBase:SSCA002193"/>
<dbReference type="EMBL" id="JXLN01017535">
    <property type="protein sequence ID" value="KPM11599.1"/>
    <property type="molecule type" value="Genomic_DNA"/>
</dbReference>
<proteinExistence type="predicted"/>
<gene>
    <name evidence="1" type="ORF">QR98_0101720</name>
</gene>
<evidence type="ECO:0000313" key="2">
    <source>
        <dbReference type="Proteomes" id="UP000616769"/>
    </source>
</evidence>
<organism evidence="1 2">
    <name type="scientific">Sarcoptes scabiei</name>
    <name type="common">Itch mite</name>
    <name type="synonym">Acarus scabiei</name>
    <dbReference type="NCBI Taxonomy" id="52283"/>
    <lineage>
        <taxon>Eukaryota</taxon>
        <taxon>Metazoa</taxon>
        <taxon>Ecdysozoa</taxon>
        <taxon>Arthropoda</taxon>
        <taxon>Chelicerata</taxon>
        <taxon>Arachnida</taxon>
        <taxon>Acari</taxon>
        <taxon>Acariformes</taxon>
        <taxon>Sarcoptiformes</taxon>
        <taxon>Astigmata</taxon>
        <taxon>Psoroptidia</taxon>
        <taxon>Sarcoptoidea</taxon>
        <taxon>Sarcoptidae</taxon>
        <taxon>Sarcoptinae</taxon>
        <taxon>Sarcoptes</taxon>
    </lineage>
</organism>
<accession>A0A132AL74</accession>
<comment type="caution">
    <text evidence="1">The sequence shown here is derived from an EMBL/GenBank/DDBJ whole genome shotgun (WGS) entry which is preliminary data.</text>
</comment>
<evidence type="ECO:0000313" key="1">
    <source>
        <dbReference type="EMBL" id="KPM11599.1"/>
    </source>
</evidence>
<protein>
    <submittedName>
        <fullName evidence="1">Uncharacterized protein</fullName>
    </submittedName>
</protein>
<dbReference type="Proteomes" id="UP000616769">
    <property type="component" value="Unassembled WGS sequence"/>
</dbReference>
<dbReference type="AlphaFoldDB" id="A0A132AL74"/>
<sequence length="17" mass="2132">MMRQLNYLITSHQNILR</sequence>
<name>A0A132AL74_SARSC</name>